<keyword evidence="2" id="KW-1185">Reference proteome</keyword>
<sequence>MFLILIFSINPHSQTTQILLSNFNLNYFKNTHNTLYPNQETTPTNISHIVFSIASVVKTWHTRKHYVESWWHQNVTRGFLCLDQAPIQYLPWPPTSPRVLVSSDAMSQKEITYAIRIAKVIKETFDAENKGVRWYVMADDDTVFFVENLVEILKKYDHNGYYYVGMNAESIISNAQFSFEMGFGGAGFAFSYSLANLLVKNLDLCLMRYQGFHTSDHILESCLADLGVSLTQVKGFHQIDLRGDISGLLSAHPHSPVVSLHHLDFVKPLFPALNRHQSLNHLMTSAKADQSRLFQQSICYNHPKNWSFSLSWGYSVHIYEKFIVPSLLQVPIQTFTEWRRGAKPALMLNTRNLSKDSCSIPHYFYFDSVVESGGGGRRWQVVMSYVRRFPRRLPPCMVNGSHSADYVEKILVISPVTRLEMGLVKNWSIQLALVQQLMPIVLFRSPVPDSIVGFGVVLIALFDWFKMTSSTISGGMEEGML</sequence>
<protein>
    <submittedName>
        <fullName evidence="1">Uncharacterized protein</fullName>
    </submittedName>
</protein>
<gene>
    <name evidence="1" type="ORF">E3N88_34046</name>
</gene>
<evidence type="ECO:0000313" key="2">
    <source>
        <dbReference type="Proteomes" id="UP000326396"/>
    </source>
</evidence>
<dbReference type="InterPro" id="IPR006740">
    <property type="entry name" value="DUF604"/>
</dbReference>
<dbReference type="EMBL" id="SZYD01000016">
    <property type="protein sequence ID" value="KAD3338525.1"/>
    <property type="molecule type" value="Genomic_DNA"/>
</dbReference>
<dbReference type="PANTHER" id="PTHR10811">
    <property type="entry name" value="FRINGE-RELATED"/>
    <property type="match status" value="1"/>
</dbReference>
<evidence type="ECO:0000313" key="1">
    <source>
        <dbReference type="EMBL" id="KAD3338525.1"/>
    </source>
</evidence>
<dbReference type="OrthoDB" id="414175at2759"/>
<dbReference type="Proteomes" id="UP000326396">
    <property type="component" value="Linkage Group LG6"/>
</dbReference>
<comment type="caution">
    <text evidence="1">The sequence shown here is derived from an EMBL/GenBank/DDBJ whole genome shotgun (WGS) entry which is preliminary data.</text>
</comment>
<dbReference type="Gene3D" id="3.90.550.50">
    <property type="match status" value="1"/>
</dbReference>
<organism evidence="1 2">
    <name type="scientific">Mikania micrantha</name>
    <name type="common">bitter vine</name>
    <dbReference type="NCBI Taxonomy" id="192012"/>
    <lineage>
        <taxon>Eukaryota</taxon>
        <taxon>Viridiplantae</taxon>
        <taxon>Streptophyta</taxon>
        <taxon>Embryophyta</taxon>
        <taxon>Tracheophyta</taxon>
        <taxon>Spermatophyta</taxon>
        <taxon>Magnoliopsida</taxon>
        <taxon>eudicotyledons</taxon>
        <taxon>Gunneridae</taxon>
        <taxon>Pentapetalae</taxon>
        <taxon>asterids</taxon>
        <taxon>campanulids</taxon>
        <taxon>Asterales</taxon>
        <taxon>Asteraceae</taxon>
        <taxon>Asteroideae</taxon>
        <taxon>Heliantheae alliance</taxon>
        <taxon>Eupatorieae</taxon>
        <taxon>Mikania</taxon>
    </lineage>
</organism>
<dbReference type="AlphaFoldDB" id="A0A5N6MCY6"/>
<accession>A0A5N6MCY6</accession>
<dbReference type="Pfam" id="PF04646">
    <property type="entry name" value="DUF604"/>
    <property type="match status" value="1"/>
</dbReference>
<name>A0A5N6MCY6_9ASTR</name>
<reference evidence="1 2" key="1">
    <citation type="submission" date="2019-05" db="EMBL/GenBank/DDBJ databases">
        <title>Mikania micrantha, genome provides insights into the molecular mechanism of rapid growth.</title>
        <authorList>
            <person name="Liu B."/>
        </authorList>
    </citation>
    <scope>NUCLEOTIDE SEQUENCE [LARGE SCALE GENOMIC DNA]</scope>
    <source>
        <strain evidence="1">NLD-2019</strain>
        <tissue evidence="1">Leaf</tissue>
    </source>
</reference>
<proteinExistence type="predicted"/>